<keyword evidence="2" id="KW-1185">Reference proteome</keyword>
<evidence type="ECO:0000313" key="1">
    <source>
        <dbReference type="EMBL" id="CAG8655783.1"/>
    </source>
</evidence>
<comment type="caution">
    <text evidence="1">The sequence shown here is derived from an EMBL/GenBank/DDBJ whole genome shotgun (WGS) entry which is preliminary data.</text>
</comment>
<dbReference type="Proteomes" id="UP000789366">
    <property type="component" value="Unassembled WGS sequence"/>
</dbReference>
<protein>
    <submittedName>
        <fullName evidence="1">16473_t:CDS:1</fullName>
    </submittedName>
</protein>
<reference evidence="1" key="1">
    <citation type="submission" date="2021-06" db="EMBL/GenBank/DDBJ databases">
        <authorList>
            <person name="Kallberg Y."/>
            <person name="Tangrot J."/>
            <person name="Rosling A."/>
        </authorList>
    </citation>
    <scope>NUCLEOTIDE SEQUENCE</scope>
    <source>
        <strain evidence="1">28 12/20/2015</strain>
    </source>
</reference>
<name>A0ACA9NJT3_9GLOM</name>
<dbReference type="EMBL" id="CAJVPW010014703">
    <property type="protein sequence ID" value="CAG8655783.1"/>
    <property type="molecule type" value="Genomic_DNA"/>
</dbReference>
<sequence>ESLKRLPTVLERNCAICAVRFTTFSDRPLSTGKTSLVREVVSRGNFNPLFIDLRGGQFSTPTNLYYSISGQFYSFFDRTKTKLSSMQTGVKLDSTLLNTLSANVNLKLQASEKTAKDIVELLDIIQNHLPKENFHVVLTTSDSFFLHWITKMLHVPHITPYVVGDLNRKEAEEFFHKHVLPRHESKVRKELEGRFDHVYEITGTRMIIIDQYVDEYEVHRGKKFNAPLWNRSDFIKTMEAIVANPEFILEYDLTQLVGRNKVNSLIEHNFLHRRPTSKFSEDIINPPAAKVILTAMNKPSIFAMRSLLEIYKV</sequence>
<organism evidence="1 2">
    <name type="scientific">Cetraspora pellucida</name>
    <dbReference type="NCBI Taxonomy" id="1433469"/>
    <lineage>
        <taxon>Eukaryota</taxon>
        <taxon>Fungi</taxon>
        <taxon>Fungi incertae sedis</taxon>
        <taxon>Mucoromycota</taxon>
        <taxon>Glomeromycotina</taxon>
        <taxon>Glomeromycetes</taxon>
        <taxon>Diversisporales</taxon>
        <taxon>Gigasporaceae</taxon>
        <taxon>Cetraspora</taxon>
    </lineage>
</organism>
<proteinExistence type="predicted"/>
<gene>
    <name evidence="1" type="ORF">SPELUC_LOCUS9080</name>
</gene>
<accession>A0ACA9NJT3</accession>
<evidence type="ECO:0000313" key="2">
    <source>
        <dbReference type="Proteomes" id="UP000789366"/>
    </source>
</evidence>
<feature type="non-terminal residue" evidence="1">
    <location>
        <position position="1"/>
    </location>
</feature>